<evidence type="ECO:0000313" key="2">
    <source>
        <dbReference type="Proteomes" id="UP000600026"/>
    </source>
</evidence>
<reference evidence="1" key="1">
    <citation type="submission" date="2020-09" db="EMBL/GenBank/DDBJ databases">
        <title>Whole genome shotgun sequence of Streptomyces xanthophaeus NBRC 12829.</title>
        <authorList>
            <person name="Komaki H."/>
            <person name="Tamura T."/>
        </authorList>
    </citation>
    <scope>NUCLEOTIDE SEQUENCE</scope>
    <source>
        <strain evidence="1">NBRC 12829</strain>
    </source>
</reference>
<gene>
    <name evidence="1" type="ORF">Sxan_05050</name>
</gene>
<keyword evidence="2" id="KW-1185">Reference proteome</keyword>
<dbReference type="Proteomes" id="UP000600026">
    <property type="component" value="Unassembled WGS sequence"/>
</dbReference>
<sequence length="171" mass="17953">MEAQVGPGARGATLAEIHAGGVGKPVNSALRRAAVVALAELGRSTDSGDRADAGRGLACFAEMEEAVGPLLELVLDRGDTFITRVTAEALLRRQDRAGLMVVASALAVADANHGDWIHTAVLDAFAIYAGDRDDAMRLCEELARDPDTGLARGARELRESLARIDCVLHPA</sequence>
<evidence type="ECO:0000313" key="1">
    <source>
        <dbReference type="EMBL" id="GHI83141.1"/>
    </source>
</evidence>
<evidence type="ECO:0008006" key="3">
    <source>
        <dbReference type="Google" id="ProtNLM"/>
    </source>
</evidence>
<comment type="caution">
    <text evidence="1">The sequence shown here is derived from an EMBL/GenBank/DDBJ whole genome shotgun (WGS) entry which is preliminary data.</text>
</comment>
<dbReference type="EMBL" id="BNEE01000003">
    <property type="protein sequence ID" value="GHI83141.1"/>
    <property type="molecule type" value="Genomic_DNA"/>
</dbReference>
<organism evidence="1 2">
    <name type="scientific">Streptomyces xanthophaeus</name>
    <dbReference type="NCBI Taxonomy" id="67385"/>
    <lineage>
        <taxon>Bacteria</taxon>
        <taxon>Bacillati</taxon>
        <taxon>Actinomycetota</taxon>
        <taxon>Actinomycetes</taxon>
        <taxon>Kitasatosporales</taxon>
        <taxon>Streptomycetaceae</taxon>
        <taxon>Streptomyces</taxon>
    </lineage>
</organism>
<accession>A0A919GUZ9</accession>
<dbReference type="AlphaFoldDB" id="A0A919GUZ9"/>
<protein>
    <recommendedName>
        <fullName evidence="3">HEAT repeat domain-containing protein</fullName>
    </recommendedName>
</protein>
<proteinExistence type="predicted"/>
<name>A0A919GUZ9_9ACTN</name>